<dbReference type="PROSITE" id="PS51257">
    <property type="entry name" value="PROKAR_LIPOPROTEIN"/>
    <property type="match status" value="1"/>
</dbReference>
<organism evidence="2 3">
    <name type="scientific">Hyunsoonleella pacifica</name>
    <dbReference type="NCBI Taxonomy" id="1080224"/>
    <lineage>
        <taxon>Bacteria</taxon>
        <taxon>Pseudomonadati</taxon>
        <taxon>Bacteroidota</taxon>
        <taxon>Flavobacteriia</taxon>
        <taxon>Flavobacteriales</taxon>
        <taxon>Flavobacteriaceae</taxon>
    </lineage>
</organism>
<keyword evidence="1" id="KW-0732">Signal</keyword>
<proteinExistence type="predicted"/>
<dbReference type="EMBL" id="SIRS01000004">
    <property type="protein sequence ID" value="TBN15543.1"/>
    <property type="molecule type" value="Genomic_DNA"/>
</dbReference>
<dbReference type="OrthoDB" id="9773411at2"/>
<accession>A0A4Q9FP44</accession>
<reference evidence="2 3" key="1">
    <citation type="journal article" date="2015" name="Int. J. Syst. Evol. Microbiol.">
        <title>Hyunsoonleella pacifica sp. nov., isolated from seawater of South Pacific Gyre.</title>
        <authorList>
            <person name="Gao X."/>
            <person name="Zhang Z."/>
            <person name="Dai X."/>
            <person name="Zhang X.H."/>
        </authorList>
    </citation>
    <scope>NUCLEOTIDE SEQUENCE [LARGE SCALE GENOMIC DNA]</scope>
    <source>
        <strain evidence="2 3">SW033</strain>
    </source>
</reference>
<protein>
    <submittedName>
        <fullName evidence="2">Uncharacterized protein</fullName>
    </submittedName>
</protein>
<dbReference type="AlphaFoldDB" id="A0A4Q9FP44"/>
<keyword evidence="3" id="KW-1185">Reference proteome</keyword>
<dbReference type="Proteomes" id="UP000292372">
    <property type="component" value="Unassembled WGS sequence"/>
</dbReference>
<sequence length="180" mass="18953">MKKILLLALGIVLTTACNNDDDITVDPPEQNFDYNENLNGDLANTNTTPTVLGFVGGQNTVTTTQSSSDVDYFTFTVPSGYELTQIIVEDYQSSDDAGFIGIVNGNTFQTDAASTGASDLLGGLVYGVANRGNDILASMGNLNGAQGFTGALPAGDYSIWLNQTGASSETTLNFRITKIN</sequence>
<evidence type="ECO:0000313" key="3">
    <source>
        <dbReference type="Proteomes" id="UP000292372"/>
    </source>
</evidence>
<evidence type="ECO:0000256" key="1">
    <source>
        <dbReference type="SAM" id="SignalP"/>
    </source>
</evidence>
<dbReference type="RefSeq" id="WP_130937057.1">
    <property type="nucleotide sequence ID" value="NZ_BMEE01000004.1"/>
</dbReference>
<comment type="caution">
    <text evidence="2">The sequence shown here is derived from an EMBL/GenBank/DDBJ whole genome shotgun (WGS) entry which is preliminary data.</text>
</comment>
<name>A0A4Q9FP44_9FLAO</name>
<feature type="signal peptide" evidence="1">
    <location>
        <begin position="1"/>
        <end position="19"/>
    </location>
</feature>
<evidence type="ECO:0000313" key="2">
    <source>
        <dbReference type="EMBL" id="TBN15543.1"/>
    </source>
</evidence>
<feature type="chain" id="PRO_5020305914" evidence="1">
    <location>
        <begin position="20"/>
        <end position="180"/>
    </location>
</feature>
<gene>
    <name evidence="2" type="ORF">EYD46_10435</name>
</gene>